<keyword evidence="2 4" id="KW-0413">Isomerase</keyword>
<dbReference type="GO" id="GO:0120159">
    <property type="term" value="F:rRNA pseudouridine synthase activity"/>
    <property type="evidence" value="ECO:0007669"/>
    <property type="project" value="UniProtKB-ARBA"/>
</dbReference>
<dbReference type="InterPro" id="IPR042092">
    <property type="entry name" value="PsdUridine_s_RsuA/RluB/E/F_cat"/>
</dbReference>
<proteinExistence type="inferred from homology"/>
<reference evidence="7 8" key="1">
    <citation type="submission" date="2019-02" db="EMBL/GenBank/DDBJ databases">
        <title>Deep-cultivation of Planctomycetes and their phenomic and genomic characterization uncovers novel biology.</title>
        <authorList>
            <person name="Wiegand S."/>
            <person name="Jogler M."/>
            <person name="Boedeker C."/>
            <person name="Pinto D."/>
            <person name="Vollmers J."/>
            <person name="Rivas-Marin E."/>
            <person name="Kohn T."/>
            <person name="Peeters S.H."/>
            <person name="Heuer A."/>
            <person name="Rast P."/>
            <person name="Oberbeckmann S."/>
            <person name="Bunk B."/>
            <person name="Jeske O."/>
            <person name="Meyerdierks A."/>
            <person name="Storesund J.E."/>
            <person name="Kallscheuer N."/>
            <person name="Luecker S."/>
            <person name="Lage O.M."/>
            <person name="Pohl T."/>
            <person name="Merkel B.J."/>
            <person name="Hornburger P."/>
            <person name="Mueller R.-W."/>
            <person name="Bruemmer F."/>
            <person name="Labrenz M."/>
            <person name="Spormann A.M."/>
            <person name="Op den Camp H."/>
            <person name="Overmann J."/>
            <person name="Amann R."/>
            <person name="Jetten M.S.M."/>
            <person name="Mascher T."/>
            <person name="Medema M.H."/>
            <person name="Devos D.P."/>
            <person name="Kaster A.-K."/>
            <person name="Ovreas L."/>
            <person name="Rohde M."/>
            <person name="Galperin M.Y."/>
            <person name="Jogler C."/>
        </authorList>
    </citation>
    <scope>NUCLEOTIDE SEQUENCE [LARGE SCALE GENOMIC DNA]</scope>
    <source>
        <strain evidence="7 8">Pla175</strain>
    </source>
</reference>
<dbReference type="InterPro" id="IPR002942">
    <property type="entry name" value="S4_RNA-bd"/>
</dbReference>
<dbReference type="InterPro" id="IPR020094">
    <property type="entry name" value="TruA/RsuA/RluB/E/F_N"/>
</dbReference>
<dbReference type="Pfam" id="PF01479">
    <property type="entry name" value="S4"/>
    <property type="match status" value="1"/>
</dbReference>
<gene>
    <name evidence="7" type="primary">rluB</name>
    <name evidence="7" type="ORF">Pla175_09700</name>
</gene>
<dbReference type="AlphaFoldDB" id="A0A518D824"/>
<dbReference type="Gene3D" id="3.30.70.580">
    <property type="entry name" value="Pseudouridine synthase I, catalytic domain, N-terminal subdomain"/>
    <property type="match status" value="1"/>
</dbReference>
<dbReference type="Gene3D" id="3.30.70.1560">
    <property type="entry name" value="Alpha-L RNA-binding motif"/>
    <property type="match status" value="1"/>
</dbReference>
<feature type="region of interest" description="Disordered" evidence="5">
    <location>
        <begin position="1"/>
        <end position="43"/>
    </location>
</feature>
<evidence type="ECO:0000256" key="5">
    <source>
        <dbReference type="SAM" id="MobiDB-lite"/>
    </source>
</evidence>
<dbReference type="InterPro" id="IPR020103">
    <property type="entry name" value="PsdUridine_synth_cat_dom_sf"/>
</dbReference>
<dbReference type="PROSITE" id="PS50889">
    <property type="entry name" value="S4"/>
    <property type="match status" value="1"/>
</dbReference>
<dbReference type="PROSITE" id="PS01149">
    <property type="entry name" value="PSI_RSU"/>
    <property type="match status" value="1"/>
</dbReference>
<dbReference type="GO" id="GO:0000455">
    <property type="term" value="P:enzyme-directed rRNA pseudouridine synthesis"/>
    <property type="evidence" value="ECO:0007669"/>
    <property type="project" value="UniProtKB-ARBA"/>
</dbReference>
<dbReference type="CDD" id="cd00165">
    <property type="entry name" value="S4"/>
    <property type="match status" value="1"/>
</dbReference>
<evidence type="ECO:0000313" key="8">
    <source>
        <dbReference type="Proteomes" id="UP000317429"/>
    </source>
</evidence>
<feature type="compositionally biased region" description="Basic residues" evidence="5">
    <location>
        <begin position="1"/>
        <end position="13"/>
    </location>
</feature>
<evidence type="ECO:0000256" key="3">
    <source>
        <dbReference type="PROSITE-ProRule" id="PRU00182"/>
    </source>
</evidence>
<dbReference type="Proteomes" id="UP000317429">
    <property type="component" value="Chromosome"/>
</dbReference>
<evidence type="ECO:0000313" key="7">
    <source>
        <dbReference type="EMBL" id="QDU87605.1"/>
    </source>
</evidence>
<feature type="region of interest" description="Disordered" evidence="5">
    <location>
        <begin position="277"/>
        <end position="363"/>
    </location>
</feature>
<dbReference type="Pfam" id="PF00849">
    <property type="entry name" value="PseudoU_synth_2"/>
    <property type="match status" value="1"/>
</dbReference>
<dbReference type="SMART" id="SM00363">
    <property type="entry name" value="S4"/>
    <property type="match status" value="1"/>
</dbReference>
<feature type="domain" description="RNA-binding S4" evidence="6">
    <location>
        <begin position="44"/>
        <end position="104"/>
    </location>
</feature>
<dbReference type="InterPro" id="IPR050343">
    <property type="entry name" value="RsuA_PseudoU_synthase"/>
</dbReference>
<accession>A0A518D824</accession>
<keyword evidence="8" id="KW-1185">Reference proteome</keyword>
<dbReference type="FunFam" id="3.10.290.10:FF:000003">
    <property type="entry name" value="Pseudouridine synthase"/>
    <property type="match status" value="1"/>
</dbReference>
<keyword evidence="3" id="KW-0694">RNA-binding</keyword>
<name>A0A518D824_9BACT</name>
<dbReference type="NCBIfam" id="TIGR00093">
    <property type="entry name" value="pseudouridine synthase"/>
    <property type="match status" value="1"/>
</dbReference>
<dbReference type="CDD" id="cd02870">
    <property type="entry name" value="PseudoU_synth_RsuA_like"/>
    <property type="match status" value="1"/>
</dbReference>
<evidence type="ECO:0000256" key="2">
    <source>
        <dbReference type="ARBA" id="ARBA00023235"/>
    </source>
</evidence>
<comment type="similarity">
    <text evidence="1 4">Belongs to the pseudouridine synthase RsuA family.</text>
</comment>
<dbReference type="PANTHER" id="PTHR47683:SF2">
    <property type="entry name" value="RNA-BINDING S4 DOMAIN-CONTAINING PROTEIN"/>
    <property type="match status" value="1"/>
</dbReference>
<feature type="compositionally biased region" description="Low complexity" evidence="5">
    <location>
        <begin position="29"/>
        <end position="39"/>
    </location>
</feature>
<feature type="compositionally biased region" description="Basic and acidic residues" evidence="5">
    <location>
        <begin position="298"/>
        <end position="312"/>
    </location>
</feature>
<dbReference type="InterPro" id="IPR006145">
    <property type="entry name" value="PsdUridine_synth_RsuA/RluA"/>
</dbReference>
<organism evidence="7 8">
    <name type="scientific">Pirellulimonas nuda</name>
    <dbReference type="NCBI Taxonomy" id="2528009"/>
    <lineage>
        <taxon>Bacteria</taxon>
        <taxon>Pseudomonadati</taxon>
        <taxon>Planctomycetota</taxon>
        <taxon>Planctomycetia</taxon>
        <taxon>Pirellulales</taxon>
        <taxon>Lacipirellulaceae</taxon>
        <taxon>Pirellulimonas</taxon>
    </lineage>
</organism>
<sequence>MDGMKRRPAKKRPTAGARPPGKPRKPSAGRRPAAAGGASEQTGERLQKVLAAAGIASRRECEALILEGRIEVDDQVVTELGMRVDPTQQKIEMDGEAIARPKRIYYAVNKPEGVVCTARDPSGRPRVIDLLPPDLGRVFNVGRLDMSSDGLILLTNDGELANQLTHPKHGVEKIYHVQVAGMPTPEVIAQLKKGVYLAEGKAHFEHVKIKSRRKKSTVLEVVLDEGRNREIRRLLARVGHKVQKLTRVAVGPVKLGELPSAAYRQLTDAEVKSLRKAAEGVELTPRPRRRKPTGSRTSPERSKRDGASRERPVGQGGGPRKAGRPAAGKPVKKTAKTAAKNARPAAAKKGPAPRPPMKRKTIE</sequence>
<feature type="compositionally biased region" description="Low complexity" evidence="5">
    <location>
        <begin position="336"/>
        <end position="350"/>
    </location>
</feature>
<dbReference type="InterPro" id="IPR000748">
    <property type="entry name" value="PsdUridine_synth_RsuA/RluB/E/F"/>
</dbReference>
<evidence type="ECO:0000259" key="6">
    <source>
        <dbReference type="SMART" id="SM00363"/>
    </source>
</evidence>
<dbReference type="SUPFAM" id="SSF55174">
    <property type="entry name" value="Alpha-L RNA-binding motif"/>
    <property type="match status" value="1"/>
</dbReference>
<dbReference type="EMBL" id="CP036291">
    <property type="protein sequence ID" value="QDU87605.1"/>
    <property type="molecule type" value="Genomic_DNA"/>
</dbReference>
<dbReference type="SUPFAM" id="SSF55120">
    <property type="entry name" value="Pseudouridine synthase"/>
    <property type="match status" value="1"/>
</dbReference>
<dbReference type="GO" id="GO:0003723">
    <property type="term" value="F:RNA binding"/>
    <property type="evidence" value="ECO:0007669"/>
    <property type="project" value="UniProtKB-KW"/>
</dbReference>
<dbReference type="KEGG" id="pnd:Pla175_09700"/>
<dbReference type="PANTHER" id="PTHR47683">
    <property type="entry name" value="PSEUDOURIDINE SYNTHASE FAMILY PROTEIN-RELATED"/>
    <property type="match status" value="1"/>
</dbReference>
<dbReference type="Gene3D" id="3.10.290.10">
    <property type="entry name" value="RNA-binding S4 domain"/>
    <property type="match status" value="1"/>
</dbReference>
<evidence type="ECO:0000256" key="4">
    <source>
        <dbReference type="RuleBase" id="RU003887"/>
    </source>
</evidence>
<dbReference type="InterPro" id="IPR018496">
    <property type="entry name" value="PsdUridine_synth_RsuA/RluB_CS"/>
</dbReference>
<protein>
    <recommendedName>
        <fullName evidence="4">Pseudouridine synthase</fullName>
        <ecNumber evidence="4">5.4.99.-</ecNumber>
    </recommendedName>
</protein>
<evidence type="ECO:0000256" key="1">
    <source>
        <dbReference type="ARBA" id="ARBA00008348"/>
    </source>
</evidence>
<dbReference type="InterPro" id="IPR036986">
    <property type="entry name" value="S4_RNA-bd_sf"/>
</dbReference>
<dbReference type="EC" id="5.4.99.-" evidence="4"/>